<dbReference type="CDD" id="cd08432">
    <property type="entry name" value="PBP2_GcdR_TrpI_HvrB_AmpR_like"/>
    <property type="match status" value="1"/>
</dbReference>
<dbReference type="InterPro" id="IPR036388">
    <property type="entry name" value="WH-like_DNA-bd_sf"/>
</dbReference>
<evidence type="ECO:0000256" key="1">
    <source>
        <dbReference type="ARBA" id="ARBA00009437"/>
    </source>
</evidence>
<protein>
    <submittedName>
        <fullName evidence="6">DNA-binding transcriptional regulator DsdC</fullName>
    </submittedName>
</protein>
<comment type="similarity">
    <text evidence="1">Belongs to the LysR transcriptional regulatory family.</text>
</comment>
<keyword evidence="7" id="KW-1185">Reference proteome</keyword>
<dbReference type="InterPro" id="IPR058163">
    <property type="entry name" value="LysR-type_TF_proteobact-type"/>
</dbReference>
<dbReference type="EMBL" id="JAFCXS010000025">
    <property type="protein sequence ID" value="MBM0749438.1"/>
    <property type="molecule type" value="Genomic_DNA"/>
</dbReference>
<reference evidence="6 7" key="1">
    <citation type="submission" date="2021-01" db="EMBL/GenBank/DDBJ databases">
        <title>Complete genome sequence of Pantoea eucrina OB49, a heavy metal tolerant bacterium with PGPR potential isolated from wheat in Algeria.</title>
        <authorList>
            <person name="Lekired A."/>
            <person name="Ouzari I.H."/>
        </authorList>
    </citation>
    <scope>NUCLEOTIDE SEQUENCE [LARGE SCALE GENOMIC DNA]</scope>
    <source>
        <strain evidence="6 7">OB49</strain>
    </source>
</reference>
<accession>A0ABS1ZAK0</accession>
<keyword evidence="2" id="KW-0805">Transcription regulation</keyword>
<evidence type="ECO:0000256" key="2">
    <source>
        <dbReference type="ARBA" id="ARBA00023015"/>
    </source>
</evidence>
<sequence length="303" mass="34005">MREIEGGQLGRLFTFEAAARHGSFAGAAAALALTPSAVSHRISQLERELGISLFTRLHRRVLLTEEGERIFNAMSTSLDYLNREIQGIRNQGSSGRLTVYSRPSFAHAWLAPAVASFLEQNPAIDLVINTGNEPVDLHKMGADLAICFDADVPDRFHLDPLMDEHIIPVCSPRYAAQFRLTDCPENLRSCRLLHDRQAWSIDSGENEWRLWAAHFDVDITAARRAEFDQAELAVAAAINHAGIAMGRKALVKQRIASGELITPFPRLALLCSERYYIATRADRRWPKTETFIRWLQETAAKEK</sequence>
<name>A0ABS1ZAK0_9GAMM</name>
<dbReference type="Pfam" id="PF03466">
    <property type="entry name" value="LysR_substrate"/>
    <property type="match status" value="1"/>
</dbReference>
<dbReference type="Gene3D" id="1.10.10.10">
    <property type="entry name" value="Winged helix-like DNA-binding domain superfamily/Winged helix DNA-binding domain"/>
    <property type="match status" value="1"/>
</dbReference>
<dbReference type="InterPro" id="IPR036390">
    <property type="entry name" value="WH_DNA-bd_sf"/>
</dbReference>
<dbReference type="Gene3D" id="3.40.190.10">
    <property type="entry name" value="Periplasmic binding protein-like II"/>
    <property type="match status" value="2"/>
</dbReference>
<dbReference type="NCBIfam" id="TIGR02036">
    <property type="entry name" value="dsdC"/>
    <property type="match status" value="1"/>
</dbReference>
<dbReference type="Pfam" id="PF00126">
    <property type="entry name" value="HTH_1"/>
    <property type="match status" value="1"/>
</dbReference>
<evidence type="ECO:0000313" key="7">
    <source>
        <dbReference type="Proteomes" id="UP000809137"/>
    </source>
</evidence>
<dbReference type="PRINTS" id="PR00039">
    <property type="entry name" value="HTHLYSR"/>
</dbReference>
<organism evidence="6 7">
    <name type="scientific">Pantoea eucrina</name>
    <dbReference type="NCBI Taxonomy" id="472693"/>
    <lineage>
        <taxon>Bacteria</taxon>
        <taxon>Pseudomonadati</taxon>
        <taxon>Pseudomonadota</taxon>
        <taxon>Gammaproteobacteria</taxon>
        <taxon>Enterobacterales</taxon>
        <taxon>Erwiniaceae</taxon>
        <taxon>Pantoea</taxon>
    </lineage>
</organism>
<dbReference type="SUPFAM" id="SSF53850">
    <property type="entry name" value="Periplasmic binding protein-like II"/>
    <property type="match status" value="1"/>
</dbReference>
<dbReference type="Proteomes" id="UP000809137">
    <property type="component" value="Unassembled WGS sequence"/>
</dbReference>
<dbReference type="NCBIfam" id="NF007491">
    <property type="entry name" value="PRK10086.1"/>
    <property type="match status" value="1"/>
</dbReference>
<dbReference type="InterPro" id="IPR000847">
    <property type="entry name" value="LysR_HTH_N"/>
</dbReference>
<dbReference type="PANTHER" id="PTHR30537:SF32">
    <property type="entry name" value="HTH-TYPE TRANSCRIPTIONAL REGULATOR DSDC"/>
    <property type="match status" value="1"/>
</dbReference>
<dbReference type="InterPro" id="IPR011781">
    <property type="entry name" value="DsdC"/>
</dbReference>
<keyword evidence="4" id="KW-0804">Transcription</keyword>
<evidence type="ECO:0000256" key="3">
    <source>
        <dbReference type="ARBA" id="ARBA00023125"/>
    </source>
</evidence>
<evidence type="ECO:0000256" key="4">
    <source>
        <dbReference type="ARBA" id="ARBA00023163"/>
    </source>
</evidence>
<dbReference type="PANTHER" id="PTHR30537">
    <property type="entry name" value="HTH-TYPE TRANSCRIPTIONAL REGULATOR"/>
    <property type="match status" value="1"/>
</dbReference>
<dbReference type="InterPro" id="IPR005119">
    <property type="entry name" value="LysR_subst-bd"/>
</dbReference>
<dbReference type="SUPFAM" id="SSF46785">
    <property type="entry name" value="Winged helix' DNA-binding domain"/>
    <property type="match status" value="1"/>
</dbReference>
<evidence type="ECO:0000259" key="5">
    <source>
        <dbReference type="PROSITE" id="PS50931"/>
    </source>
</evidence>
<proteinExistence type="inferred from homology"/>
<feature type="domain" description="HTH lysR-type" evidence="5">
    <location>
        <begin position="14"/>
        <end position="64"/>
    </location>
</feature>
<dbReference type="PROSITE" id="PS50931">
    <property type="entry name" value="HTH_LYSR"/>
    <property type="match status" value="1"/>
</dbReference>
<comment type="caution">
    <text evidence="6">The sequence shown here is derived from an EMBL/GenBank/DDBJ whole genome shotgun (WGS) entry which is preliminary data.</text>
</comment>
<evidence type="ECO:0000313" key="6">
    <source>
        <dbReference type="EMBL" id="MBM0749438.1"/>
    </source>
</evidence>
<dbReference type="GO" id="GO:0003677">
    <property type="term" value="F:DNA binding"/>
    <property type="evidence" value="ECO:0007669"/>
    <property type="project" value="UniProtKB-KW"/>
</dbReference>
<gene>
    <name evidence="6" type="primary">dsdC</name>
    <name evidence="6" type="ORF">JJB79_18815</name>
</gene>
<keyword evidence="3 6" id="KW-0238">DNA-binding</keyword>